<reference evidence="1 2" key="1">
    <citation type="submission" date="2019-04" db="EMBL/GenBank/DDBJ databases">
        <authorList>
            <person name="Schori C."/>
            <person name="Ahrens C."/>
        </authorList>
    </citation>
    <scope>NUCLEOTIDE SEQUENCE [LARGE SCALE GENOMIC DNA]</scope>
    <source>
        <strain evidence="1 2">DSM 2950</strain>
    </source>
</reference>
<name>A0A7G5MZE9_9FIRM</name>
<dbReference type="Proteomes" id="UP000515789">
    <property type="component" value="Chromosome"/>
</dbReference>
<proteinExistence type="predicted"/>
<accession>A0A7G5MZE9</accession>
<evidence type="ECO:0000313" key="2">
    <source>
        <dbReference type="Proteomes" id="UP000515789"/>
    </source>
</evidence>
<dbReference type="RefSeq" id="WP_018594121.1">
    <property type="nucleotide sequence ID" value="NZ_AP031416.1"/>
</dbReference>
<organism evidence="1 2">
    <name type="scientific">Blautia producta</name>
    <dbReference type="NCBI Taxonomy" id="33035"/>
    <lineage>
        <taxon>Bacteria</taxon>
        <taxon>Bacillati</taxon>
        <taxon>Bacillota</taxon>
        <taxon>Clostridia</taxon>
        <taxon>Lachnospirales</taxon>
        <taxon>Lachnospiraceae</taxon>
        <taxon>Blautia</taxon>
    </lineage>
</organism>
<dbReference type="GeneID" id="75054602"/>
<evidence type="ECO:0008006" key="3">
    <source>
        <dbReference type="Google" id="ProtNLM"/>
    </source>
</evidence>
<protein>
    <recommendedName>
        <fullName evidence="3">RNA polymerase subunit sigma-70</fullName>
    </recommendedName>
</protein>
<sequence length="165" mass="19752">MTEEQKQTIMRLRDMGLGYRKIGIALDIPRDKVRNYCKAKGIDGYAKRLIEKKEWKQMEKECPEVICRQCGNPIKINPDGRRRVYCSDKCRREWGKKHPTLYKHECLFCGKEFESSTREQKFCSRDCYVRNRFWRQEDTEEVVKLLLAGKKVPKIPKWMKELLGE</sequence>
<gene>
    <name evidence="1" type="ORF">E5259_21730</name>
</gene>
<dbReference type="AlphaFoldDB" id="A0A7G5MZE9"/>
<evidence type="ECO:0000313" key="1">
    <source>
        <dbReference type="EMBL" id="QMW79992.1"/>
    </source>
</evidence>
<dbReference type="EMBL" id="CP039126">
    <property type="protein sequence ID" value="QMW79992.1"/>
    <property type="molecule type" value="Genomic_DNA"/>
</dbReference>